<name>A0AAV3EM96_ALIFS</name>
<feature type="transmembrane region" description="Helical" evidence="1">
    <location>
        <begin position="112"/>
        <end position="134"/>
    </location>
</feature>
<evidence type="ECO:0000313" key="3">
    <source>
        <dbReference type="Proteomes" id="UP000004521"/>
    </source>
</evidence>
<keyword evidence="1" id="KW-0472">Membrane</keyword>
<dbReference type="EMBL" id="AHIH01000015">
    <property type="protein sequence ID" value="EHN67998.1"/>
    <property type="molecule type" value="Genomic_DNA"/>
</dbReference>
<keyword evidence="1" id="KW-0812">Transmembrane</keyword>
<feature type="transmembrane region" description="Helical" evidence="1">
    <location>
        <begin position="5"/>
        <end position="24"/>
    </location>
</feature>
<reference evidence="2 3" key="1">
    <citation type="journal article" date="2012" name="J. Bacteriol.">
        <title>Draft Genome Sequence of Vibrio fischeri SR5, a Strain Isolated from the Light Organ of the Mediterranean Squid Sepiola robusta.</title>
        <authorList>
            <person name="Gyllborg M.C."/>
            <person name="Sahl J.W."/>
            <person name="Cronin D.C.III."/>
            <person name="Rasko D.A."/>
            <person name="Mandel M.J."/>
        </authorList>
    </citation>
    <scope>NUCLEOTIDE SEQUENCE [LARGE SCALE GENOMIC DNA]</scope>
    <source>
        <strain evidence="2 3">SR5</strain>
    </source>
</reference>
<feature type="transmembrane region" description="Helical" evidence="1">
    <location>
        <begin position="86"/>
        <end position="106"/>
    </location>
</feature>
<evidence type="ECO:0000313" key="2">
    <source>
        <dbReference type="EMBL" id="EHN67998.1"/>
    </source>
</evidence>
<feature type="transmembrane region" description="Helical" evidence="1">
    <location>
        <begin position="44"/>
        <end position="65"/>
    </location>
</feature>
<organism evidence="2 3">
    <name type="scientific">Aliivibrio fischeri SR5</name>
    <dbReference type="NCBI Taxonomy" id="1088719"/>
    <lineage>
        <taxon>Bacteria</taxon>
        <taxon>Pseudomonadati</taxon>
        <taxon>Pseudomonadota</taxon>
        <taxon>Gammaproteobacteria</taxon>
        <taxon>Vibrionales</taxon>
        <taxon>Vibrionaceae</taxon>
        <taxon>Aliivibrio</taxon>
    </lineage>
</organism>
<evidence type="ECO:0000256" key="1">
    <source>
        <dbReference type="SAM" id="Phobius"/>
    </source>
</evidence>
<protein>
    <submittedName>
        <fullName evidence="2">Uncharacterized protein</fullName>
    </submittedName>
</protein>
<proteinExistence type="predicted"/>
<keyword evidence="1" id="KW-1133">Transmembrane helix</keyword>
<sequence>MNWRIFRIIIITLSTCISIISTYYTVPLESTNLPLIEQLKSLLLIFVASLLGLFFIIGIQAFNPYSSKLWVVPSWEINPFTKKQPVVFFHFVAWFITVQSIVQLIFSILCGYSYWSALLGTVFGLSIFIGLRLVRIAFHFKFRD</sequence>
<comment type="caution">
    <text evidence="2">The sequence shown here is derived from an EMBL/GenBank/DDBJ whole genome shotgun (WGS) entry which is preliminary data.</text>
</comment>
<dbReference type="Proteomes" id="UP000004521">
    <property type="component" value="Unassembled WGS sequence"/>
</dbReference>
<accession>A0AAV3EM96</accession>
<gene>
    <name evidence="2" type="ORF">VFSR5_2723</name>
</gene>
<dbReference type="AlphaFoldDB" id="A0AAV3EM96"/>